<evidence type="ECO:0000259" key="1">
    <source>
        <dbReference type="PROSITE" id="PS50181"/>
    </source>
</evidence>
<name>A0A437A896_ARTFL</name>
<organism evidence="2 3">
    <name type="scientific">Arthrobotrys flagrans</name>
    <name type="common">Nematode-trapping fungus</name>
    <name type="synonym">Trichothecium flagrans</name>
    <dbReference type="NCBI Taxonomy" id="97331"/>
    <lineage>
        <taxon>Eukaryota</taxon>
        <taxon>Fungi</taxon>
        <taxon>Dikarya</taxon>
        <taxon>Ascomycota</taxon>
        <taxon>Pezizomycotina</taxon>
        <taxon>Orbiliomycetes</taxon>
        <taxon>Orbiliales</taxon>
        <taxon>Orbiliaceae</taxon>
        <taxon>Arthrobotrys</taxon>
    </lineage>
</organism>
<comment type="caution">
    <text evidence="2">The sequence shown here is derived from an EMBL/GenBank/DDBJ whole genome shotgun (WGS) entry which is preliminary data.</text>
</comment>
<evidence type="ECO:0000313" key="2">
    <source>
        <dbReference type="EMBL" id="RVD87326.1"/>
    </source>
</evidence>
<feature type="domain" description="F-box" evidence="1">
    <location>
        <begin position="1"/>
        <end position="43"/>
    </location>
</feature>
<dbReference type="SUPFAM" id="SSF81383">
    <property type="entry name" value="F-box domain"/>
    <property type="match status" value="1"/>
</dbReference>
<dbReference type="CDD" id="cd09917">
    <property type="entry name" value="F-box_SF"/>
    <property type="match status" value="1"/>
</dbReference>
<dbReference type="GeneID" id="93583878"/>
<dbReference type="RefSeq" id="XP_067492870.1">
    <property type="nucleotide sequence ID" value="XM_067630203.1"/>
</dbReference>
<proteinExistence type="predicted"/>
<dbReference type="InterPro" id="IPR032675">
    <property type="entry name" value="LRR_dom_sf"/>
</dbReference>
<accession>A0A437A896</accession>
<dbReference type="AlphaFoldDB" id="A0A437A896"/>
<reference evidence="2 3" key="1">
    <citation type="submission" date="2019-01" db="EMBL/GenBank/DDBJ databases">
        <title>Intercellular communication is required for trap formation in the nematode-trapping fungus Duddingtonia flagrans.</title>
        <authorList>
            <person name="Youssar L."/>
            <person name="Wernet V."/>
            <person name="Hensel N."/>
            <person name="Hildebrandt H.-G."/>
            <person name="Fischer R."/>
        </authorList>
    </citation>
    <scope>NUCLEOTIDE SEQUENCE [LARGE SCALE GENOMIC DNA]</scope>
    <source>
        <strain evidence="2 3">CBS H-5679</strain>
    </source>
</reference>
<sequence>METLPNELLDRIAFFLSLEDLKRFSLACHRIKNVSVRYIFRRIKLTYGLSDEELREPEACYSCYVQRAKHVREIHLLTESKSFYHYNLQGCHSSIIRDSLMPFNQLESLGFFEHSETSWHDCFSIIKKQLETKPKLRYLSLQPNLGERGRGPKTQPKDENVPWLQEPLSKLQTLRLSFFTRGNNVSEFELERVGQFIEIVGKLKQATESLQTLILDGSLNMVNGRTPLMTCKPLSFPRLELLHIRDLRFCSAMISNIVGVETLRNVRILSGPRPDNWRTDTEILDRFLPFSNLKELSLSHAHDYYHCGLCRDEHRIFHVGIAPAFEDSKILSKHLRHLEVVKWYSAYAPPLLFRYKITRNNDGGANLTLKRSHFKRVDPEVGCACSDYHGIHPDLEILPCDDDGVNIPPRINWRDLAWFEPKGSESN</sequence>
<dbReference type="InterPro" id="IPR036047">
    <property type="entry name" value="F-box-like_dom_sf"/>
</dbReference>
<dbReference type="PROSITE" id="PS50181">
    <property type="entry name" value="FBOX"/>
    <property type="match status" value="1"/>
</dbReference>
<evidence type="ECO:0000313" key="3">
    <source>
        <dbReference type="Proteomes" id="UP000283090"/>
    </source>
</evidence>
<protein>
    <recommendedName>
        <fullName evidence="1">F-box domain-containing protein</fullName>
    </recommendedName>
</protein>
<dbReference type="Proteomes" id="UP000283090">
    <property type="component" value="Unassembled WGS sequence"/>
</dbReference>
<keyword evidence="3" id="KW-1185">Reference proteome</keyword>
<dbReference type="EMBL" id="SAEB01000003">
    <property type="protein sequence ID" value="RVD87326.1"/>
    <property type="molecule type" value="Genomic_DNA"/>
</dbReference>
<dbReference type="VEuPathDB" id="FungiDB:DFL_001567"/>
<dbReference type="SUPFAM" id="SSF52047">
    <property type="entry name" value="RNI-like"/>
    <property type="match status" value="1"/>
</dbReference>
<gene>
    <name evidence="2" type="ORF">DFL_001567</name>
</gene>
<dbReference type="Gene3D" id="3.80.10.10">
    <property type="entry name" value="Ribonuclease Inhibitor"/>
    <property type="match status" value="1"/>
</dbReference>
<dbReference type="InterPro" id="IPR001810">
    <property type="entry name" value="F-box_dom"/>
</dbReference>
<dbReference type="OrthoDB" id="5311944at2759"/>